<reference evidence="3 4" key="1">
    <citation type="submission" date="2017-06" db="EMBL/GenBank/DDBJ databases">
        <authorList>
            <person name="Kim H.J."/>
            <person name="Triplett B.A."/>
        </authorList>
    </citation>
    <scope>NUCLEOTIDE SEQUENCE [LARGE SCALE GENOMIC DNA]</scope>
    <source>
        <strain evidence="3 4">DSM 18704</strain>
    </source>
</reference>
<accession>A0A239GNV3</accession>
<dbReference type="Gene3D" id="3.40.50.300">
    <property type="entry name" value="P-loop containing nucleotide triphosphate hydrolases"/>
    <property type="match status" value="1"/>
</dbReference>
<dbReference type="InterPro" id="IPR038734">
    <property type="entry name" value="YhaN_AAA"/>
</dbReference>
<organism evidence="3 4">
    <name type="scientific">Granulicella rosea</name>
    <dbReference type="NCBI Taxonomy" id="474952"/>
    <lineage>
        <taxon>Bacteria</taxon>
        <taxon>Pseudomonadati</taxon>
        <taxon>Acidobacteriota</taxon>
        <taxon>Terriglobia</taxon>
        <taxon>Terriglobales</taxon>
        <taxon>Acidobacteriaceae</taxon>
        <taxon>Granulicella</taxon>
    </lineage>
</organism>
<dbReference type="OrthoDB" id="9764467at2"/>
<proteinExistence type="predicted"/>
<gene>
    <name evidence="3" type="ORF">SAMN05421770_10210</name>
</gene>
<name>A0A239GNV3_9BACT</name>
<evidence type="ECO:0000256" key="1">
    <source>
        <dbReference type="SAM" id="MobiDB-lite"/>
    </source>
</evidence>
<feature type="region of interest" description="Disordered" evidence="1">
    <location>
        <begin position="386"/>
        <end position="414"/>
    </location>
</feature>
<protein>
    <submittedName>
        <fullName evidence="3">AAA domain-containing protein</fullName>
    </submittedName>
</protein>
<dbReference type="Proteomes" id="UP000198356">
    <property type="component" value="Unassembled WGS sequence"/>
</dbReference>
<evidence type="ECO:0000259" key="2">
    <source>
        <dbReference type="Pfam" id="PF13514"/>
    </source>
</evidence>
<dbReference type="InterPro" id="IPR027417">
    <property type="entry name" value="P-loop_NTPase"/>
</dbReference>
<dbReference type="SUPFAM" id="SSF52540">
    <property type="entry name" value="P-loop containing nucleoside triphosphate hydrolases"/>
    <property type="match status" value="1"/>
</dbReference>
<feature type="domain" description="YhaN AAA" evidence="2">
    <location>
        <begin position="1"/>
        <end position="206"/>
    </location>
</feature>
<feature type="compositionally biased region" description="Polar residues" evidence="1">
    <location>
        <begin position="400"/>
        <end position="414"/>
    </location>
</feature>
<dbReference type="RefSeq" id="WP_089407550.1">
    <property type="nucleotide sequence ID" value="NZ_FZOU01000002.1"/>
</dbReference>
<sequence length="414" mass="45468">MRILSLELERYGSFTDRTLHFKPDSRLHVVYGRNAAGKSCALAGITDLFFGIEAQTRFSFLHEGKTMRLGATLQARDLSQLCFKRRKGNKNVLFASDGKPLDDTALHPFLGGLTRPVFSHAFGLNSAQLREGAEEMLDSEGEVGATLYAAASGLSGITRLRRELDEEAGTIFKPGKGSNKRRFDQAADAYTQARSEIRKRTLRAETLEGMRSALQSLESQLALLSQARDTDRAKHARLTRLRTIAPQLHILDAECENIREFSDLPELSEQAITRLRTAIAASGTSLQKRDSVAEVLAAAKAALNGITVEAAILMHQASVQTLQTNIGKYQDATRDRARVASEAEGKQREIALMAARVGIAEDQLDSSQPTDAVLAELEDLVMQGQKLSQDRERLEESISEAKTNLENLEGDGQT</sequence>
<dbReference type="PANTHER" id="PTHR41259">
    <property type="entry name" value="DOUBLE-STRAND BREAK REPAIR RAD50 ATPASE, PUTATIVE-RELATED"/>
    <property type="match status" value="1"/>
</dbReference>
<keyword evidence="4" id="KW-1185">Reference proteome</keyword>
<dbReference type="Pfam" id="PF13514">
    <property type="entry name" value="AAA_27"/>
    <property type="match status" value="1"/>
</dbReference>
<dbReference type="AlphaFoldDB" id="A0A239GNV3"/>
<evidence type="ECO:0000313" key="4">
    <source>
        <dbReference type="Proteomes" id="UP000198356"/>
    </source>
</evidence>
<dbReference type="PANTHER" id="PTHR41259:SF1">
    <property type="entry name" value="DOUBLE-STRAND BREAK REPAIR RAD50 ATPASE, PUTATIVE-RELATED"/>
    <property type="match status" value="1"/>
</dbReference>
<dbReference type="EMBL" id="FZOU01000002">
    <property type="protein sequence ID" value="SNS70651.1"/>
    <property type="molecule type" value="Genomic_DNA"/>
</dbReference>
<evidence type="ECO:0000313" key="3">
    <source>
        <dbReference type="EMBL" id="SNS70651.1"/>
    </source>
</evidence>